<keyword evidence="1" id="KW-0732">Signal</keyword>
<sequence>MQPQRFLMRACGYLLAGAVLSACQTAPQSAPKAEVAVAAEAAAAADAPCTVSQSAFNHIYQRHCTPSSGADQLLGVYCQNAASAQQFCRMVQSAPSKYRVVQPDGRIRYDANLGKVVGTAGQRCGRMIMDTSGNVVTEFPESSNAPPTC</sequence>
<dbReference type="Proteomes" id="UP000248856">
    <property type="component" value="Unassembled WGS sequence"/>
</dbReference>
<feature type="chain" id="PRO_5016453318" evidence="1">
    <location>
        <begin position="22"/>
        <end position="149"/>
    </location>
</feature>
<comment type="caution">
    <text evidence="2">The sequence shown here is derived from an EMBL/GenBank/DDBJ whole genome shotgun (WGS) entry which is preliminary data.</text>
</comment>
<accession>A0A328Z121</accession>
<dbReference type="PROSITE" id="PS51257">
    <property type="entry name" value="PROKAR_LIPOPROTEIN"/>
    <property type="match status" value="1"/>
</dbReference>
<feature type="signal peptide" evidence="1">
    <location>
        <begin position="1"/>
        <end position="21"/>
    </location>
</feature>
<dbReference type="OrthoDB" id="8851044at2"/>
<evidence type="ECO:0000313" key="3">
    <source>
        <dbReference type="Proteomes" id="UP000248856"/>
    </source>
</evidence>
<evidence type="ECO:0000313" key="2">
    <source>
        <dbReference type="EMBL" id="RAR79143.1"/>
    </source>
</evidence>
<proteinExistence type="predicted"/>
<keyword evidence="3" id="KW-1185">Reference proteome</keyword>
<protein>
    <submittedName>
        <fullName evidence="2">Uncharacterized protein</fullName>
    </submittedName>
</protein>
<organism evidence="2 3">
    <name type="scientific">Paracidovorax anthurii</name>
    <dbReference type="NCBI Taxonomy" id="78229"/>
    <lineage>
        <taxon>Bacteria</taxon>
        <taxon>Pseudomonadati</taxon>
        <taxon>Pseudomonadota</taxon>
        <taxon>Betaproteobacteria</taxon>
        <taxon>Burkholderiales</taxon>
        <taxon>Comamonadaceae</taxon>
        <taxon>Paracidovorax</taxon>
    </lineage>
</organism>
<evidence type="ECO:0000256" key="1">
    <source>
        <dbReference type="SAM" id="SignalP"/>
    </source>
</evidence>
<dbReference type="AlphaFoldDB" id="A0A328Z121"/>
<reference evidence="2 3" key="1">
    <citation type="submission" date="2018-06" db="EMBL/GenBank/DDBJ databases">
        <title>Genomic Encyclopedia of Archaeal and Bacterial Type Strains, Phase II (KMG-II): from individual species to whole genera.</title>
        <authorList>
            <person name="Goeker M."/>
        </authorList>
    </citation>
    <scope>NUCLEOTIDE SEQUENCE [LARGE SCALE GENOMIC DNA]</scope>
    <source>
        <strain evidence="2 3">CFPB 3232</strain>
    </source>
</reference>
<gene>
    <name evidence="2" type="ORF">AX018_102734</name>
</gene>
<name>A0A328Z121_9BURK</name>
<dbReference type="RefSeq" id="WP_146749317.1">
    <property type="nucleotide sequence ID" value="NZ_CBCSGC010000075.1"/>
</dbReference>
<dbReference type="EMBL" id="QLTA01000027">
    <property type="protein sequence ID" value="RAR79143.1"/>
    <property type="molecule type" value="Genomic_DNA"/>
</dbReference>